<reference evidence="3" key="1">
    <citation type="submission" date="2021-12" db="EMBL/GenBank/DDBJ databases">
        <authorList>
            <person name="King R."/>
        </authorList>
    </citation>
    <scope>NUCLEOTIDE SEQUENCE</scope>
</reference>
<feature type="domain" description="Peptidase M12A" evidence="2">
    <location>
        <begin position="28"/>
        <end position="153"/>
    </location>
</feature>
<evidence type="ECO:0000313" key="4">
    <source>
        <dbReference type="Proteomes" id="UP001153292"/>
    </source>
</evidence>
<dbReference type="Gene3D" id="3.40.390.10">
    <property type="entry name" value="Collagenase (Catalytic Domain)"/>
    <property type="match status" value="1"/>
</dbReference>
<evidence type="ECO:0000259" key="2">
    <source>
        <dbReference type="Pfam" id="PF01400"/>
    </source>
</evidence>
<dbReference type="EMBL" id="OU963920">
    <property type="protein sequence ID" value="CAH0688038.1"/>
    <property type="molecule type" value="Genomic_DNA"/>
</dbReference>
<dbReference type="Pfam" id="PF01400">
    <property type="entry name" value="Astacin"/>
    <property type="match status" value="1"/>
</dbReference>
<name>A0ABN8EAW4_CHISP</name>
<keyword evidence="1" id="KW-0645">Protease</keyword>
<evidence type="ECO:0000313" key="3">
    <source>
        <dbReference type="EMBL" id="CAH0688038.1"/>
    </source>
</evidence>
<keyword evidence="1" id="KW-0479">Metal-binding</keyword>
<dbReference type="InterPro" id="IPR001506">
    <property type="entry name" value="Peptidase_M12A"/>
</dbReference>
<dbReference type="PANTHER" id="PTHR10127:SF850">
    <property type="entry name" value="METALLOENDOPEPTIDASE"/>
    <property type="match status" value="1"/>
</dbReference>
<proteinExistence type="predicted"/>
<dbReference type="EC" id="3.4.24.-" evidence="1"/>
<gene>
    <name evidence="3" type="ORF">CHILSU_LOCUS7324</name>
</gene>
<dbReference type="InterPro" id="IPR024079">
    <property type="entry name" value="MetalloPept_cat_dom_sf"/>
</dbReference>
<dbReference type="PANTHER" id="PTHR10127">
    <property type="entry name" value="DISCOIDIN, CUB, EGF, LAMININ , AND ZINC METALLOPROTEASE DOMAIN CONTAINING"/>
    <property type="match status" value="1"/>
</dbReference>
<organism evidence="3 4">
    <name type="scientific">Chilo suppressalis</name>
    <name type="common">Asiatic rice borer moth</name>
    <dbReference type="NCBI Taxonomy" id="168631"/>
    <lineage>
        <taxon>Eukaryota</taxon>
        <taxon>Metazoa</taxon>
        <taxon>Ecdysozoa</taxon>
        <taxon>Arthropoda</taxon>
        <taxon>Hexapoda</taxon>
        <taxon>Insecta</taxon>
        <taxon>Pterygota</taxon>
        <taxon>Neoptera</taxon>
        <taxon>Endopterygota</taxon>
        <taxon>Lepidoptera</taxon>
        <taxon>Glossata</taxon>
        <taxon>Ditrysia</taxon>
        <taxon>Pyraloidea</taxon>
        <taxon>Crambidae</taxon>
        <taxon>Crambinae</taxon>
        <taxon>Chilo</taxon>
    </lineage>
</organism>
<comment type="cofactor">
    <cofactor evidence="1">
        <name>Zn(2+)</name>
        <dbReference type="ChEBI" id="CHEBI:29105"/>
    </cofactor>
    <text evidence="1">Binds 1 zinc ion per subunit.</text>
</comment>
<evidence type="ECO:0000256" key="1">
    <source>
        <dbReference type="RuleBase" id="RU361183"/>
    </source>
</evidence>
<sequence>MKSGCGVYSNDNCGDKADWSSPRIYVVWPNATVPFYINPEHFDHYQALTIMSALTSFAYQTCLKFAPSLTAPKDGAHVMVFENPHGVRKCVLDTEGHPRDDAHRVILGYDCLKSPNIDMVLMRALGFPFEHNRSIRDDHIQVLFENIETSKFNLFLF</sequence>
<keyword evidence="1" id="KW-0862">Zinc</keyword>
<accession>A0ABN8EAW4</accession>
<keyword evidence="1" id="KW-0378">Hydrolase</keyword>
<dbReference type="PRINTS" id="PR00480">
    <property type="entry name" value="ASTACIN"/>
</dbReference>
<dbReference type="SUPFAM" id="SSF55486">
    <property type="entry name" value="Metalloproteases ('zincins'), catalytic domain"/>
    <property type="match status" value="1"/>
</dbReference>
<keyword evidence="1" id="KW-0482">Metalloprotease</keyword>
<dbReference type="Proteomes" id="UP001153292">
    <property type="component" value="Chromosome 27"/>
</dbReference>
<keyword evidence="4" id="KW-1185">Reference proteome</keyword>
<protein>
    <recommendedName>
        <fullName evidence="1">Metalloendopeptidase</fullName>
        <ecNumber evidence="1">3.4.24.-</ecNumber>
    </recommendedName>
</protein>